<evidence type="ECO:0000256" key="1">
    <source>
        <dbReference type="SAM" id="MobiDB-lite"/>
    </source>
</evidence>
<gene>
    <name evidence="2" type="ORF">XVE_4772</name>
</gene>
<accession>F0BKF7</accession>
<feature type="region of interest" description="Disordered" evidence="1">
    <location>
        <begin position="1"/>
        <end position="20"/>
    </location>
</feature>
<evidence type="ECO:0000313" key="2">
    <source>
        <dbReference type="EMBL" id="EGD07036.1"/>
    </source>
</evidence>
<sequence length="192" mass="21590">MVFERAANQHTDAKRHHAGSHHIALVVPPHRAIAIVAIDIDRRAVDHARVVARHIHHLWVCRFDGDDLRRRRNTFAIQNRCHHHMSRHLDLLLRRTAQMTAGLSTLTHDLHRVEDIVGVMRVRITQGAGPIEIAGQLVHHIGEGGQCLDAGIPRLRHGGLRAVGGRQVAIAVQPILRSKELIRVDRRRQGLG</sequence>
<comment type="caution">
    <text evidence="2">The sequence shown here is derived from an EMBL/GenBank/DDBJ whole genome shotgun (WGS) entry which is preliminary data.</text>
</comment>
<proteinExistence type="predicted"/>
<dbReference type="EMBL" id="AEQV01000256">
    <property type="protein sequence ID" value="EGD07036.1"/>
    <property type="molecule type" value="Genomic_DNA"/>
</dbReference>
<name>F0BKF7_9XANT</name>
<protein>
    <submittedName>
        <fullName evidence="2">Uncharacterized protein</fullName>
    </submittedName>
</protein>
<organism evidence="2 3">
    <name type="scientific">Xanthomonas vesicatoria ATCC 35937</name>
    <dbReference type="NCBI Taxonomy" id="925775"/>
    <lineage>
        <taxon>Bacteria</taxon>
        <taxon>Pseudomonadati</taxon>
        <taxon>Pseudomonadota</taxon>
        <taxon>Gammaproteobacteria</taxon>
        <taxon>Lysobacterales</taxon>
        <taxon>Lysobacteraceae</taxon>
        <taxon>Xanthomonas</taxon>
    </lineage>
</organism>
<dbReference type="Proteomes" id="UP000003299">
    <property type="component" value="Unassembled WGS sequence"/>
</dbReference>
<evidence type="ECO:0000313" key="3">
    <source>
        <dbReference type="Proteomes" id="UP000003299"/>
    </source>
</evidence>
<dbReference type="AlphaFoldDB" id="F0BKF7"/>
<reference evidence="2 3" key="1">
    <citation type="journal article" date="2011" name="BMC Genomics">
        <title>Comparative genomics reveals diversity among xanthomonads infecting tomato and pepper.</title>
        <authorList>
            <person name="Potnis N."/>
            <person name="Krasileva K."/>
            <person name="Chow V."/>
            <person name="Almeida N.F."/>
            <person name="Patil P.B."/>
            <person name="Ryan R.P."/>
            <person name="Sharlach M."/>
            <person name="Behlau F."/>
            <person name="Dow J.M."/>
            <person name="Momol M.T."/>
            <person name="White F.F."/>
            <person name="Preston J.F."/>
            <person name="Vinatzer B.A."/>
            <person name="Koebnik R."/>
            <person name="Setubal J.C."/>
            <person name="Norman D.J."/>
            <person name="Staskawicz B.J."/>
            <person name="Jones J.B."/>
        </authorList>
    </citation>
    <scope>NUCLEOTIDE SEQUENCE [LARGE SCALE GENOMIC DNA]</scope>
    <source>
        <strain evidence="2 3">ATCC 35937</strain>
    </source>
</reference>